<evidence type="ECO:0000256" key="12">
    <source>
        <dbReference type="SAM" id="Phobius"/>
    </source>
</evidence>
<dbReference type="SUPFAM" id="SSF81321">
    <property type="entry name" value="Family A G protein-coupled receptor-like"/>
    <property type="match status" value="1"/>
</dbReference>
<dbReference type="PROSITE" id="PS00237">
    <property type="entry name" value="G_PROTEIN_RECEP_F1_1"/>
    <property type="match status" value="1"/>
</dbReference>
<evidence type="ECO:0000259" key="13">
    <source>
        <dbReference type="PROSITE" id="PS50262"/>
    </source>
</evidence>
<feature type="region of interest" description="Disordered" evidence="11">
    <location>
        <begin position="567"/>
        <end position="589"/>
    </location>
</feature>
<dbReference type="PROSITE" id="PS50262">
    <property type="entry name" value="G_PROTEIN_RECEP_F1_2"/>
    <property type="match status" value="1"/>
</dbReference>
<sequence length="673" mass="75843">MWSTSPLAAAARGYLNGTFRNLDMWETTAARSSALIRNSHQQLLKAKTGINFNTFSNSSETALLNYTFKNELPLYSNSNNETSVPVDISTSPYTLWLTIVIAVSIGLCIILTLGGNILVLLAFVVERTIRQPSNYFIVSLAVSDLLIGVVSMPFYAVYVLVGRWDLGPIPCDLWLATDHTVCLVSIYTVLLITIDRYCSVKIAAKYRGWRTREKVIWMVAITWIIPFLVFFISIMGWEHFIGYRDLAPGECAVQFLKDPVFNTSLIIGYFYVTMVILFVLYTGIYKTASDMQKKSAAKQKKLQSLVALSSLSKGNSSTVSTSKEQATLANQQKEISKVNNNHDEANQVALGGGDGEEDYCSSPAFDSDDDSCEKSAKRFRHKKRKAKHHPKSERMPKKDVDSNATIKPQVIDKTALTLDLSVKTSRNKIDTRDEIDDNTSASNTPNEDSVRKKTAKHASLNSNETRSLKHSNESLSTEVSSKNSDKAVNTDPVVFLNEALTLPFRKKNNLIRLQVERISETQTITRVAKKEELQPIIDYDQTNATSNSSYKDYSTMNTRKAFVKTLGQKMKKTRRKSTEKRQKSKSENRARKALRTISFILGAFVLCWTPYHICALVEGFCSNPSGCVNYHLFYLTYFLCYANSPVNPFCYAMANQQFKKAFYRILKGDFHRT</sequence>
<comment type="subcellular location">
    <subcellularLocation>
        <location evidence="1">Cell membrane</location>
        <topology evidence="1">Multi-pass membrane protein</topology>
    </subcellularLocation>
</comment>
<feature type="transmembrane region" description="Helical" evidence="12">
    <location>
        <begin position="593"/>
        <end position="611"/>
    </location>
</feature>
<dbReference type="Pfam" id="PF00001">
    <property type="entry name" value="7tm_1"/>
    <property type="match status" value="2"/>
</dbReference>
<organism evidence="14 15">
    <name type="scientific">Limulus polyphemus</name>
    <name type="common">Atlantic horseshoe crab</name>
    <dbReference type="NCBI Taxonomy" id="6850"/>
    <lineage>
        <taxon>Eukaryota</taxon>
        <taxon>Metazoa</taxon>
        <taxon>Ecdysozoa</taxon>
        <taxon>Arthropoda</taxon>
        <taxon>Chelicerata</taxon>
        <taxon>Merostomata</taxon>
        <taxon>Xiphosura</taxon>
        <taxon>Limulidae</taxon>
        <taxon>Limulus</taxon>
    </lineage>
</organism>
<evidence type="ECO:0000256" key="5">
    <source>
        <dbReference type="ARBA" id="ARBA00022989"/>
    </source>
</evidence>
<feature type="compositionally biased region" description="Basic and acidic residues" evidence="11">
    <location>
        <begin position="334"/>
        <end position="345"/>
    </location>
</feature>
<dbReference type="InterPro" id="IPR017452">
    <property type="entry name" value="GPCR_Rhodpsn_7TM"/>
</dbReference>
<feature type="region of interest" description="Disordered" evidence="11">
    <location>
        <begin position="433"/>
        <end position="487"/>
    </location>
</feature>
<feature type="compositionally biased region" description="Basic and acidic residues" evidence="11">
    <location>
        <begin position="579"/>
        <end position="589"/>
    </location>
</feature>
<feature type="transmembrane region" description="Helical" evidence="12">
    <location>
        <begin position="215"/>
        <end position="237"/>
    </location>
</feature>
<evidence type="ECO:0000256" key="6">
    <source>
        <dbReference type="ARBA" id="ARBA00023040"/>
    </source>
</evidence>
<evidence type="ECO:0000256" key="1">
    <source>
        <dbReference type="ARBA" id="ARBA00004651"/>
    </source>
</evidence>
<evidence type="ECO:0000313" key="15">
    <source>
        <dbReference type="RefSeq" id="XP_013772215.1"/>
    </source>
</evidence>
<keyword evidence="8 10" id="KW-0675">Receptor</keyword>
<dbReference type="RefSeq" id="XP_013772215.1">
    <property type="nucleotide sequence ID" value="XM_013916761.1"/>
</dbReference>
<evidence type="ECO:0000256" key="9">
    <source>
        <dbReference type="ARBA" id="ARBA00023224"/>
    </source>
</evidence>
<protein>
    <submittedName>
        <fullName evidence="15">Muscarinic acetylcholine receptor M2-like</fullName>
    </submittedName>
</protein>
<dbReference type="PRINTS" id="PR00237">
    <property type="entry name" value="GPCRRHODOPSN"/>
</dbReference>
<gene>
    <name evidence="15" type="primary">LOC106457353</name>
</gene>
<name>A0ABM1B0D6_LIMPO</name>
<keyword evidence="7 12" id="KW-0472">Membrane</keyword>
<dbReference type="Proteomes" id="UP000694941">
    <property type="component" value="Unplaced"/>
</dbReference>
<feature type="transmembrane region" description="Helical" evidence="12">
    <location>
        <begin position="266"/>
        <end position="285"/>
    </location>
</feature>
<evidence type="ECO:0000256" key="11">
    <source>
        <dbReference type="SAM" id="MobiDB-lite"/>
    </source>
</evidence>
<dbReference type="Gene3D" id="1.20.1070.10">
    <property type="entry name" value="Rhodopsin 7-helix transmembrane proteins"/>
    <property type="match status" value="2"/>
</dbReference>
<keyword evidence="9 10" id="KW-0807">Transducer</keyword>
<keyword evidence="6 10" id="KW-0297">G-protein coupled receptor</keyword>
<dbReference type="SMART" id="SM01381">
    <property type="entry name" value="7TM_GPCR_Srsx"/>
    <property type="match status" value="1"/>
</dbReference>
<feature type="transmembrane region" description="Helical" evidence="12">
    <location>
        <begin position="135"/>
        <end position="161"/>
    </location>
</feature>
<feature type="domain" description="G-protein coupled receptors family 1 profile" evidence="13">
    <location>
        <begin position="115"/>
        <end position="651"/>
    </location>
</feature>
<evidence type="ECO:0000256" key="2">
    <source>
        <dbReference type="ARBA" id="ARBA00010663"/>
    </source>
</evidence>
<dbReference type="PANTHER" id="PTHR24247">
    <property type="entry name" value="5-HYDROXYTRYPTAMINE RECEPTOR"/>
    <property type="match status" value="1"/>
</dbReference>
<feature type="region of interest" description="Disordered" evidence="11">
    <location>
        <begin position="313"/>
        <end position="406"/>
    </location>
</feature>
<evidence type="ECO:0000256" key="10">
    <source>
        <dbReference type="RuleBase" id="RU000688"/>
    </source>
</evidence>
<feature type="compositionally biased region" description="Basic residues" evidence="11">
    <location>
        <begin position="569"/>
        <end position="578"/>
    </location>
</feature>
<keyword evidence="14" id="KW-1185">Reference proteome</keyword>
<evidence type="ECO:0000256" key="4">
    <source>
        <dbReference type="ARBA" id="ARBA00022692"/>
    </source>
</evidence>
<comment type="similarity">
    <text evidence="2 10">Belongs to the G-protein coupled receptor 1 family.</text>
</comment>
<keyword evidence="4 10" id="KW-0812">Transmembrane</keyword>
<reference evidence="15" key="1">
    <citation type="submission" date="2025-08" db="UniProtKB">
        <authorList>
            <consortium name="RefSeq"/>
        </authorList>
    </citation>
    <scope>IDENTIFICATION</scope>
    <source>
        <tissue evidence="15">Muscle</tissue>
    </source>
</reference>
<proteinExistence type="inferred from homology"/>
<evidence type="ECO:0000256" key="7">
    <source>
        <dbReference type="ARBA" id="ARBA00023136"/>
    </source>
</evidence>
<keyword evidence="5 12" id="KW-1133">Transmembrane helix</keyword>
<dbReference type="GeneID" id="106457353"/>
<feature type="compositionally biased region" description="Basic residues" evidence="11">
    <location>
        <begin position="377"/>
        <end position="391"/>
    </location>
</feature>
<feature type="compositionally biased region" description="Polar residues" evidence="11">
    <location>
        <begin position="473"/>
        <end position="482"/>
    </location>
</feature>
<feature type="transmembrane region" description="Helical" evidence="12">
    <location>
        <begin position="95"/>
        <end position="123"/>
    </location>
</feature>
<feature type="compositionally biased region" description="Polar residues" evidence="11">
    <location>
        <begin position="438"/>
        <end position="447"/>
    </location>
</feature>
<accession>A0ABM1B0D6</accession>
<evidence type="ECO:0000256" key="3">
    <source>
        <dbReference type="ARBA" id="ARBA00022475"/>
    </source>
</evidence>
<keyword evidence="3" id="KW-1003">Cell membrane</keyword>
<feature type="compositionally biased region" description="Basic and acidic residues" evidence="11">
    <location>
        <begin position="392"/>
        <end position="401"/>
    </location>
</feature>
<evidence type="ECO:0000313" key="14">
    <source>
        <dbReference type="Proteomes" id="UP000694941"/>
    </source>
</evidence>
<feature type="compositionally biased region" description="Polar residues" evidence="11">
    <location>
        <begin position="313"/>
        <end position="333"/>
    </location>
</feature>
<feature type="transmembrane region" description="Helical" evidence="12">
    <location>
        <begin position="173"/>
        <end position="194"/>
    </location>
</feature>
<dbReference type="InterPro" id="IPR000276">
    <property type="entry name" value="GPCR_Rhodpsn"/>
</dbReference>
<feature type="transmembrane region" description="Helical" evidence="12">
    <location>
        <begin position="631"/>
        <end position="654"/>
    </location>
</feature>
<dbReference type="PANTHER" id="PTHR24247:SF191">
    <property type="entry name" value="MUSCARINIC ACETYLCHOLINE RECEPTOR, B-TYPE, ISOFORM A"/>
    <property type="match status" value="1"/>
</dbReference>
<evidence type="ECO:0000256" key="8">
    <source>
        <dbReference type="ARBA" id="ARBA00023170"/>
    </source>
</evidence>